<name>C1H7L8_PARBA</name>
<evidence type="ECO:0008006" key="3">
    <source>
        <dbReference type="Google" id="ProtNLM"/>
    </source>
</evidence>
<dbReference type="RefSeq" id="XP_002791213.1">
    <property type="nucleotide sequence ID" value="XM_002791167.1"/>
</dbReference>
<reference evidence="1 2" key="1">
    <citation type="journal article" date="2011" name="PLoS Genet.">
        <title>Comparative genomic analysis of human fungal pathogens causing paracoccidioidomycosis.</title>
        <authorList>
            <person name="Desjardins C.A."/>
            <person name="Champion M.D."/>
            <person name="Holder J.W."/>
            <person name="Muszewska A."/>
            <person name="Goldberg J."/>
            <person name="Bailao A.M."/>
            <person name="Brigido M.M."/>
            <person name="Ferreira M.E."/>
            <person name="Garcia A.M."/>
            <person name="Grynberg M."/>
            <person name="Gujja S."/>
            <person name="Heiman D.I."/>
            <person name="Henn M.R."/>
            <person name="Kodira C.D."/>
            <person name="Leon-Narvaez H."/>
            <person name="Longo L.V."/>
            <person name="Ma L.J."/>
            <person name="Malavazi I."/>
            <person name="Matsuo A.L."/>
            <person name="Morais F.V."/>
            <person name="Pereira M."/>
            <person name="Rodriguez-Brito S."/>
            <person name="Sakthikumar S."/>
            <person name="Salem-Izacc S.M."/>
            <person name="Sykes S.M."/>
            <person name="Teixeira M.M."/>
            <person name="Vallejo M.C."/>
            <person name="Walter M.E."/>
            <person name="Yandava C."/>
            <person name="Young S."/>
            <person name="Zeng Q."/>
            <person name="Zucker J."/>
            <person name="Felipe M.S."/>
            <person name="Goldman G.H."/>
            <person name="Haas B.J."/>
            <person name="McEwen J.G."/>
            <person name="Nino-Vega G."/>
            <person name="Puccia R."/>
            <person name="San-Blas G."/>
            <person name="Soares C.M."/>
            <person name="Birren B.W."/>
            <person name="Cuomo C.A."/>
        </authorList>
    </citation>
    <scope>NUCLEOTIDE SEQUENCE [LARGE SCALE GENOMIC DNA]</scope>
    <source>
        <strain evidence="2">ATCC MYA-826 / Pb01</strain>
    </source>
</reference>
<dbReference type="InterPro" id="IPR053169">
    <property type="entry name" value="MUG_Protein"/>
</dbReference>
<dbReference type="PANTHER" id="PTHR47791:SF2">
    <property type="entry name" value="ENDO MANNANASE, GH76 FAMILY (EUROFUNG)"/>
    <property type="match status" value="1"/>
</dbReference>
<dbReference type="InterPro" id="IPR008928">
    <property type="entry name" value="6-hairpin_glycosidase_sf"/>
</dbReference>
<evidence type="ECO:0000313" key="1">
    <source>
        <dbReference type="EMBL" id="EEH36341.1"/>
    </source>
</evidence>
<organism evidence="1 2">
    <name type="scientific">Paracoccidioides lutzii (strain ATCC MYA-826 / Pb01)</name>
    <name type="common">Paracoccidioides brasiliensis</name>
    <dbReference type="NCBI Taxonomy" id="502779"/>
    <lineage>
        <taxon>Eukaryota</taxon>
        <taxon>Fungi</taxon>
        <taxon>Dikarya</taxon>
        <taxon>Ascomycota</taxon>
        <taxon>Pezizomycotina</taxon>
        <taxon>Eurotiomycetes</taxon>
        <taxon>Eurotiomycetidae</taxon>
        <taxon>Onygenales</taxon>
        <taxon>Ajellomycetaceae</taxon>
        <taxon>Paracoccidioides</taxon>
    </lineage>
</organism>
<gene>
    <name evidence="1" type="ORF">PAAG_06759</name>
</gene>
<dbReference type="GO" id="GO:0005975">
    <property type="term" value="P:carbohydrate metabolic process"/>
    <property type="evidence" value="ECO:0007669"/>
    <property type="project" value="InterPro"/>
</dbReference>
<dbReference type="eggNOG" id="ENOG502QTTU">
    <property type="taxonomic scope" value="Eukaryota"/>
</dbReference>
<dbReference type="VEuPathDB" id="FungiDB:PAAG_06759"/>
<dbReference type="AlphaFoldDB" id="C1H7L8"/>
<dbReference type="SUPFAM" id="SSF48208">
    <property type="entry name" value="Six-hairpin glycosidases"/>
    <property type="match status" value="1"/>
</dbReference>
<proteinExistence type="predicted"/>
<dbReference type="HOGENOM" id="CLU_021766_1_0_1"/>
<dbReference type="KEGG" id="pbl:PAAG_06759"/>
<keyword evidence="2" id="KW-1185">Reference proteome</keyword>
<dbReference type="OrthoDB" id="4104179at2759"/>
<dbReference type="OMA" id="EPYKNAI"/>
<dbReference type="Gene3D" id="1.50.10.20">
    <property type="match status" value="1"/>
</dbReference>
<sequence length="635" mass="71684">MDFWFWCPGYGFRSIYPVIFTVGFLLCLSVHADALAQPLEYNLDPHDSHSRSDGQQKLLNDLPESIPLRGFGSEPQKRIQADGAPTDTLKKLLDALDVMQSSYFEIWEGTWPTSIDWTAAVLATHVSATLSTLSTNLGAVLNDSQSVAAGGFTTPKSEPFDILVYENLINHYFLQLSTFYFGENAFSLRMQAYDDMLWVVLDWLENIKFQNTHSNLYYSSYSKVNESLQPSWYGTEFRRPAAHRARLFYELASQGWDTALCDGGMIWSPYLEPYKNAITNELFISASIGMYLYFPGDDIDSPLASSSSSGGVISKPHNPDYLNSAITAYRWLRNSNMTTKNGLYADGFHINGWVDKPNPGTKKCDVLDTMVYTYNQGVILSGARGLWLATGDKSYLDDGHQLIENVLKATGWPDTSNQEWQGLGRAGVLEDVCDSSGKCSQNGHTFKGIFFHHFAEFCRRISPEEEQFLSSSLHKQTAKYSPPRRPDYDWHQEKCAAYYSWIKHNAQASYMTKNEQGKFGMWWGKQYPYNDPDSNQTSPLPEGAIDRMNDGPFSGDGDEPYHHPHVGTLDEICVRGHRMSPVEKKKKKETSVIDPDNVDLAFSKDVNDRGRGRTVESQSGAVAVLRALYQWENSR</sequence>
<dbReference type="Proteomes" id="UP000002059">
    <property type="component" value="Partially assembled WGS sequence"/>
</dbReference>
<dbReference type="PANTHER" id="PTHR47791">
    <property type="entry name" value="MEIOTICALLY UP-REGULATED GENE 191 PROTEIN"/>
    <property type="match status" value="1"/>
</dbReference>
<protein>
    <recommendedName>
        <fullName evidence="3">Glycosyl hydrolase</fullName>
    </recommendedName>
</protein>
<dbReference type="Pfam" id="PF03663">
    <property type="entry name" value="Glyco_hydro_76"/>
    <property type="match status" value="1"/>
</dbReference>
<dbReference type="InterPro" id="IPR005198">
    <property type="entry name" value="Glyco_hydro_76"/>
</dbReference>
<dbReference type="EMBL" id="KN294011">
    <property type="protein sequence ID" value="EEH36341.1"/>
    <property type="molecule type" value="Genomic_DNA"/>
</dbReference>
<dbReference type="GeneID" id="9094465"/>
<evidence type="ECO:0000313" key="2">
    <source>
        <dbReference type="Proteomes" id="UP000002059"/>
    </source>
</evidence>
<accession>C1H7L8</accession>